<evidence type="ECO:0000256" key="3">
    <source>
        <dbReference type="ARBA" id="ARBA00016507"/>
    </source>
</evidence>
<keyword evidence="7" id="KW-1006">Bacterial flagellum protein export</keyword>
<dbReference type="EMBL" id="JAGETV010000039">
    <property type="protein sequence ID" value="MBO1928375.1"/>
    <property type="molecule type" value="Genomic_DNA"/>
</dbReference>
<evidence type="ECO:0000313" key="11">
    <source>
        <dbReference type="Proteomes" id="UP000664835"/>
    </source>
</evidence>
<keyword evidence="6" id="KW-0653">Protein transport</keyword>
<proteinExistence type="inferred from homology"/>
<dbReference type="PANTHER" id="PTHR34982:SF1">
    <property type="entry name" value="FLAGELLAR ASSEMBLY PROTEIN FLIH"/>
    <property type="match status" value="1"/>
</dbReference>
<comment type="similarity">
    <text evidence="2">Belongs to the FliH family.</text>
</comment>
<sequence>MSGSLDKAGAHEVQDNENLKVRGQLIDGETLTQKVSAEAIVPWTLSDFEQEAQRKEDFKQEVIRQEVEKQIQPELQKRSDMFKKEVYDSAYQEGYDAGFKLGQQEGEATGKSQAYSQTRDFLFPKIQAMNELLKSLQAPQQQMEQSLFDEIVQFSSFIAEQLIGERLAQNAEWLEQAVKESIQTLPESDAPIEVVFNPEDLAFLKELETDWLKDYQLKADGAILPGGCLVKQQFSSVHNCWQNRFLDLKEQITNNVEALTEAKEKAQQIQQEGMDDIPWDEQGEFSESEFAPVKPIAADIPDVSASDFPAKKNVTAKDSPAEPKNVKQSDPVNE</sequence>
<evidence type="ECO:0000256" key="4">
    <source>
        <dbReference type="ARBA" id="ARBA00022448"/>
    </source>
</evidence>
<keyword evidence="5" id="KW-1005">Bacterial flagellum biogenesis</keyword>
<name>A0ABS3Q986_9GAMM</name>
<evidence type="ECO:0000256" key="7">
    <source>
        <dbReference type="ARBA" id="ARBA00023225"/>
    </source>
</evidence>
<evidence type="ECO:0000256" key="6">
    <source>
        <dbReference type="ARBA" id="ARBA00022927"/>
    </source>
</evidence>
<evidence type="ECO:0000313" key="10">
    <source>
        <dbReference type="EMBL" id="MBO1928375.1"/>
    </source>
</evidence>
<evidence type="ECO:0000256" key="8">
    <source>
        <dbReference type="SAM" id="MobiDB-lite"/>
    </source>
</evidence>
<feature type="domain" description="Flagellar assembly protein FliH/Type III secretion system HrpE" evidence="9">
    <location>
        <begin position="126"/>
        <end position="245"/>
    </location>
</feature>
<feature type="region of interest" description="Disordered" evidence="8">
    <location>
        <begin position="301"/>
        <end position="334"/>
    </location>
</feature>
<dbReference type="Pfam" id="PF02108">
    <property type="entry name" value="FliH"/>
    <property type="match status" value="1"/>
</dbReference>
<dbReference type="InterPro" id="IPR018035">
    <property type="entry name" value="Flagellar_FliH/T3SS_HrpE"/>
</dbReference>
<evidence type="ECO:0000256" key="5">
    <source>
        <dbReference type="ARBA" id="ARBA00022795"/>
    </source>
</evidence>
<keyword evidence="4" id="KW-0813">Transport</keyword>
<reference evidence="10 11" key="1">
    <citation type="submission" date="2021-03" db="EMBL/GenBank/DDBJ databases">
        <title>Thiomicrorhabdus sp.nov.,novel sulfur-oxidizing bacteria isolated from coastal sediment.</title>
        <authorList>
            <person name="Liu X."/>
        </authorList>
    </citation>
    <scope>NUCLEOTIDE SEQUENCE [LARGE SCALE GENOMIC DNA]</scope>
    <source>
        <strain evidence="10 11">6S2-11</strain>
    </source>
</reference>
<protein>
    <recommendedName>
        <fullName evidence="3">Flagellar assembly protein FliH</fullName>
    </recommendedName>
</protein>
<dbReference type="Proteomes" id="UP000664835">
    <property type="component" value="Unassembled WGS sequence"/>
</dbReference>
<gene>
    <name evidence="10" type="ORF">J3998_12405</name>
</gene>
<comment type="function">
    <text evidence="1">Needed for flagellar regrowth and assembly.</text>
</comment>
<organism evidence="10 11">
    <name type="scientific">Thiomicrorhabdus marina</name>
    <dbReference type="NCBI Taxonomy" id="2818442"/>
    <lineage>
        <taxon>Bacteria</taxon>
        <taxon>Pseudomonadati</taxon>
        <taxon>Pseudomonadota</taxon>
        <taxon>Gammaproteobacteria</taxon>
        <taxon>Thiotrichales</taxon>
        <taxon>Piscirickettsiaceae</taxon>
        <taxon>Thiomicrorhabdus</taxon>
    </lineage>
</organism>
<dbReference type="PANTHER" id="PTHR34982">
    <property type="entry name" value="YOP PROTEINS TRANSLOCATION PROTEIN L"/>
    <property type="match status" value="1"/>
</dbReference>
<keyword evidence="11" id="KW-1185">Reference proteome</keyword>
<evidence type="ECO:0000256" key="2">
    <source>
        <dbReference type="ARBA" id="ARBA00006602"/>
    </source>
</evidence>
<evidence type="ECO:0000256" key="1">
    <source>
        <dbReference type="ARBA" id="ARBA00003041"/>
    </source>
</evidence>
<accession>A0ABS3Q986</accession>
<dbReference type="RefSeq" id="WP_208150989.1">
    <property type="nucleotide sequence ID" value="NZ_JAGETV010000039.1"/>
</dbReference>
<dbReference type="InterPro" id="IPR051472">
    <property type="entry name" value="T3SS_Stator/FliH"/>
</dbReference>
<evidence type="ECO:0000259" key="9">
    <source>
        <dbReference type="Pfam" id="PF02108"/>
    </source>
</evidence>
<comment type="caution">
    <text evidence="10">The sequence shown here is derived from an EMBL/GenBank/DDBJ whole genome shotgun (WGS) entry which is preliminary data.</text>
</comment>